<proteinExistence type="inferred from homology"/>
<dbReference type="UniPathway" id="UPA00193"/>
<accession>A0A1Y6CPV1</accession>
<evidence type="ECO:0000256" key="7">
    <source>
        <dbReference type="ARBA" id="ARBA00023002"/>
    </source>
</evidence>
<dbReference type="EC" id="1.5.1.54" evidence="12"/>
<comment type="pathway">
    <text evidence="10">Amino-acid biosynthesis; L-methionine biosynthesis via de novo pathway.</text>
</comment>
<dbReference type="GO" id="GO:0005829">
    <property type="term" value="C:cytosol"/>
    <property type="evidence" value="ECO:0007669"/>
    <property type="project" value="InterPro"/>
</dbReference>
<evidence type="ECO:0000256" key="2">
    <source>
        <dbReference type="ARBA" id="ARBA00004777"/>
    </source>
</evidence>
<dbReference type="PANTHER" id="PTHR45754">
    <property type="entry name" value="METHYLENETETRAHYDROFOLATE REDUCTASE"/>
    <property type="match status" value="1"/>
</dbReference>
<dbReference type="GO" id="GO:0009086">
    <property type="term" value="P:methionine biosynthetic process"/>
    <property type="evidence" value="ECO:0007669"/>
    <property type="project" value="UniProtKB-KW"/>
</dbReference>
<evidence type="ECO:0000256" key="5">
    <source>
        <dbReference type="ARBA" id="ARBA00022630"/>
    </source>
</evidence>
<evidence type="ECO:0000313" key="14">
    <source>
        <dbReference type="Proteomes" id="UP000192917"/>
    </source>
</evidence>
<dbReference type="GO" id="GO:0106312">
    <property type="term" value="F:methylenetetrahydrofolate reductase (NADH) activity"/>
    <property type="evidence" value="ECO:0007669"/>
    <property type="project" value="UniProtKB-EC"/>
</dbReference>
<evidence type="ECO:0000256" key="1">
    <source>
        <dbReference type="ARBA" id="ARBA00001974"/>
    </source>
</evidence>
<reference evidence="13 14" key="1">
    <citation type="submission" date="2017-04" db="EMBL/GenBank/DDBJ databases">
        <authorList>
            <person name="Afonso C.L."/>
            <person name="Miller P.J."/>
            <person name="Scott M.A."/>
            <person name="Spackman E."/>
            <person name="Goraichik I."/>
            <person name="Dimitrov K.M."/>
            <person name="Suarez D.L."/>
            <person name="Swayne D.E."/>
        </authorList>
    </citation>
    <scope>NUCLEOTIDE SEQUENCE [LARGE SCALE GENOMIC DNA]</scope>
    <source>
        <strain evidence="13 14">USBA 355</strain>
    </source>
</reference>
<dbReference type="STRING" id="560819.SAMN05428998_14613"/>
<organism evidence="13 14">
    <name type="scientific">Tistlia consotensis USBA 355</name>
    <dbReference type="NCBI Taxonomy" id="560819"/>
    <lineage>
        <taxon>Bacteria</taxon>
        <taxon>Pseudomonadati</taxon>
        <taxon>Pseudomonadota</taxon>
        <taxon>Alphaproteobacteria</taxon>
        <taxon>Rhodospirillales</taxon>
        <taxon>Rhodovibrionaceae</taxon>
        <taxon>Tistlia</taxon>
    </lineage>
</organism>
<comment type="pathway">
    <text evidence="2 12">One-carbon metabolism; tetrahydrofolate interconversion.</text>
</comment>
<dbReference type="EMBL" id="FWZX01000046">
    <property type="protein sequence ID" value="SMF82339.1"/>
    <property type="molecule type" value="Genomic_DNA"/>
</dbReference>
<evidence type="ECO:0000313" key="13">
    <source>
        <dbReference type="EMBL" id="SMF82339.1"/>
    </source>
</evidence>
<keyword evidence="14" id="KW-1185">Reference proteome</keyword>
<comment type="similarity">
    <text evidence="3 12">Belongs to the methylenetetrahydrofolate reductase family.</text>
</comment>
<dbReference type="GO" id="GO:0071949">
    <property type="term" value="F:FAD binding"/>
    <property type="evidence" value="ECO:0007669"/>
    <property type="project" value="TreeGrafter"/>
</dbReference>
<dbReference type="InterPro" id="IPR003171">
    <property type="entry name" value="Mehydrof_redctse-like"/>
</dbReference>
<evidence type="ECO:0000256" key="4">
    <source>
        <dbReference type="ARBA" id="ARBA00022605"/>
    </source>
</evidence>
<dbReference type="PANTHER" id="PTHR45754:SF3">
    <property type="entry name" value="METHYLENETETRAHYDROFOLATE REDUCTASE (NADPH)"/>
    <property type="match status" value="1"/>
</dbReference>
<evidence type="ECO:0000256" key="3">
    <source>
        <dbReference type="ARBA" id="ARBA00006743"/>
    </source>
</evidence>
<keyword evidence="8" id="KW-0520">NAD</keyword>
<keyword evidence="9" id="KW-0486">Methionine biosynthesis</keyword>
<keyword evidence="4" id="KW-0028">Amino-acid biosynthesis</keyword>
<dbReference type="NCBIfam" id="TIGR00676">
    <property type="entry name" value="fadh2"/>
    <property type="match status" value="1"/>
</dbReference>
<dbReference type="Gene3D" id="3.20.20.220">
    <property type="match status" value="1"/>
</dbReference>
<gene>
    <name evidence="13" type="ORF">SAMN05428998_14613</name>
</gene>
<evidence type="ECO:0000256" key="9">
    <source>
        <dbReference type="ARBA" id="ARBA00023167"/>
    </source>
</evidence>
<dbReference type="Proteomes" id="UP000192917">
    <property type="component" value="Unassembled WGS sequence"/>
</dbReference>
<dbReference type="Pfam" id="PF02219">
    <property type="entry name" value="MTHFR"/>
    <property type="match status" value="1"/>
</dbReference>
<dbReference type="GO" id="GO:0035999">
    <property type="term" value="P:tetrahydrofolate interconversion"/>
    <property type="evidence" value="ECO:0007669"/>
    <property type="project" value="UniProtKB-UniPathway"/>
</dbReference>
<dbReference type="AlphaFoldDB" id="A0A1Y6CPV1"/>
<evidence type="ECO:0000256" key="8">
    <source>
        <dbReference type="ARBA" id="ARBA00023027"/>
    </source>
</evidence>
<evidence type="ECO:0000256" key="10">
    <source>
        <dbReference type="ARBA" id="ARBA00034478"/>
    </source>
</evidence>
<evidence type="ECO:0000256" key="11">
    <source>
        <dbReference type="ARBA" id="ARBA00048628"/>
    </source>
</evidence>
<dbReference type="CDD" id="cd00537">
    <property type="entry name" value="MTHFR"/>
    <property type="match status" value="1"/>
</dbReference>
<keyword evidence="7 12" id="KW-0560">Oxidoreductase</keyword>
<sequence>MTRSPVISFEFFPPPEGAAEERFWQTAERLNGLAPQFCSVTYGAGGTTRDRTFGIVQGLKARGIEAASHLTLVGAPRHEVDAVAERLTAAGIRRIVALRGDMPNMAGGFEPHPEGYRDTAELVARLKRIGGFDISVGAYPETHPNAASAEADLAHLKRKLDAGAERAITQYFFDAEVFLRFRDRARAAGITQPIVAGVLPVTNFAKLLEFSRKCGANVPAWLHERFAGLDDDPETRALVAAHTAADLCQKLMREGVEDFHFYTLNRANLSYAVCRLLGIRPPLEEAA</sequence>
<evidence type="ECO:0000256" key="12">
    <source>
        <dbReference type="RuleBase" id="RU003862"/>
    </source>
</evidence>
<comment type="cofactor">
    <cofactor evidence="1 12">
        <name>FAD</name>
        <dbReference type="ChEBI" id="CHEBI:57692"/>
    </cofactor>
</comment>
<dbReference type="InterPro" id="IPR004620">
    <property type="entry name" value="MTHF_reductase_bac"/>
</dbReference>
<protein>
    <recommendedName>
        <fullName evidence="12">Methylenetetrahydrofolate reductase</fullName>
        <ecNumber evidence="12">1.5.1.54</ecNumber>
    </recommendedName>
</protein>
<evidence type="ECO:0000256" key="6">
    <source>
        <dbReference type="ARBA" id="ARBA00022827"/>
    </source>
</evidence>
<dbReference type="RefSeq" id="WP_085126875.1">
    <property type="nucleotide sequence ID" value="NZ_FWZX01000046.1"/>
</dbReference>
<keyword evidence="6 12" id="KW-0274">FAD</keyword>
<comment type="catalytic activity">
    <reaction evidence="11">
        <text>(6S)-5-methyl-5,6,7,8-tetrahydrofolate + NAD(+) = (6R)-5,10-methylene-5,6,7,8-tetrahydrofolate + NADH + H(+)</text>
        <dbReference type="Rhea" id="RHEA:19821"/>
        <dbReference type="ChEBI" id="CHEBI:15378"/>
        <dbReference type="ChEBI" id="CHEBI:15636"/>
        <dbReference type="ChEBI" id="CHEBI:18608"/>
        <dbReference type="ChEBI" id="CHEBI:57540"/>
        <dbReference type="ChEBI" id="CHEBI:57945"/>
        <dbReference type="EC" id="1.5.1.54"/>
    </reaction>
    <physiologicalReaction direction="right-to-left" evidence="11">
        <dbReference type="Rhea" id="RHEA:19823"/>
    </physiologicalReaction>
</comment>
<dbReference type="InterPro" id="IPR029041">
    <property type="entry name" value="FAD-linked_oxidoreductase-like"/>
</dbReference>
<dbReference type="SUPFAM" id="SSF51730">
    <property type="entry name" value="FAD-linked oxidoreductase"/>
    <property type="match status" value="1"/>
</dbReference>
<name>A0A1Y6CPV1_9PROT</name>
<keyword evidence="5 12" id="KW-0285">Flavoprotein</keyword>